<sequence length="148" mass="16895">MVFANHLNPFQIESTHSTKIQKSKFVGLNEENVKQVLSDGRVEENIGETEDPLFIGLDNAISEDPYPFEELKQASIFTCLISIVFANLRPFSWDNRWGEKKLGEAELAEVDGPFVKIRLRGKFWHKRSRVLARLGNLSAAEDTCKSWL</sequence>
<dbReference type="AlphaFoldDB" id="A0AAN8Z007"/>
<name>A0AAN8Z007_9MAGN</name>
<evidence type="ECO:0000313" key="2">
    <source>
        <dbReference type="Proteomes" id="UP001370490"/>
    </source>
</evidence>
<dbReference type="PANTHER" id="PTHR36018:SF1">
    <property type="entry name" value="OS09G0481800 PROTEIN"/>
    <property type="match status" value="1"/>
</dbReference>
<proteinExistence type="predicted"/>
<dbReference type="Proteomes" id="UP001370490">
    <property type="component" value="Unassembled WGS sequence"/>
</dbReference>
<protein>
    <submittedName>
        <fullName evidence="1">Uncharacterized protein</fullName>
    </submittedName>
</protein>
<dbReference type="PANTHER" id="PTHR36018">
    <property type="entry name" value="OS09G0481800 PROTEIN"/>
    <property type="match status" value="1"/>
</dbReference>
<reference evidence="1 2" key="1">
    <citation type="submission" date="2023-12" db="EMBL/GenBank/DDBJ databases">
        <title>A high-quality genome assembly for Dillenia turbinata (Dilleniales).</title>
        <authorList>
            <person name="Chanderbali A."/>
        </authorList>
    </citation>
    <scope>NUCLEOTIDE SEQUENCE [LARGE SCALE GENOMIC DNA]</scope>
    <source>
        <strain evidence="1">LSX21</strain>
        <tissue evidence="1">Leaf</tissue>
    </source>
</reference>
<accession>A0AAN8Z007</accession>
<gene>
    <name evidence="1" type="ORF">RJ641_015181</name>
</gene>
<dbReference type="EMBL" id="JBAMMX010000021">
    <property type="protein sequence ID" value="KAK6919277.1"/>
    <property type="molecule type" value="Genomic_DNA"/>
</dbReference>
<comment type="caution">
    <text evidence="1">The sequence shown here is derived from an EMBL/GenBank/DDBJ whole genome shotgun (WGS) entry which is preliminary data.</text>
</comment>
<organism evidence="1 2">
    <name type="scientific">Dillenia turbinata</name>
    <dbReference type="NCBI Taxonomy" id="194707"/>
    <lineage>
        <taxon>Eukaryota</taxon>
        <taxon>Viridiplantae</taxon>
        <taxon>Streptophyta</taxon>
        <taxon>Embryophyta</taxon>
        <taxon>Tracheophyta</taxon>
        <taxon>Spermatophyta</taxon>
        <taxon>Magnoliopsida</taxon>
        <taxon>eudicotyledons</taxon>
        <taxon>Gunneridae</taxon>
        <taxon>Pentapetalae</taxon>
        <taxon>Dilleniales</taxon>
        <taxon>Dilleniaceae</taxon>
        <taxon>Dillenia</taxon>
    </lineage>
</organism>
<keyword evidence="2" id="KW-1185">Reference proteome</keyword>
<evidence type="ECO:0000313" key="1">
    <source>
        <dbReference type="EMBL" id="KAK6919277.1"/>
    </source>
</evidence>